<keyword evidence="1" id="KW-1133">Transmembrane helix</keyword>
<dbReference type="Proteomes" id="UP000320461">
    <property type="component" value="Unassembled WGS sequence"/>
</dbReference>
<gene>
    <name evidence="3" type="ORF">CGE01nite_23200</name>
</gene>
<keyword evidence="1" id="KW-0812">Transmembrane</keyword>
<feature type="transmembrane region" description="Helical" evidence="1">
    <location>
        <begin position="154"/>
        <end position="174"/>
    </location>
</feature>
<dbReference type="EMBL" id="BJLQ01000025">
    <property type="protein sequence ID" value="GEA85069.1"/>
    <property type="molecule type" value="Genomic_DNA"/>
</dbReference>
<feature type="domain" description="DUF2231" evidence="2">
    <location>
        <begin position="58"/>
        <end position="180"/>
    </location>
</feature>
<keyword evidence="4" id="KW-1185">Reference proteome</keyword>
<name>A0A4Y3KKX4_9CELL</name>
<dbReference type="InterPro" id="IPR019251">
    <property type="entry name" value="DUF2231_TM"/>
</dbReference>
<protein>
    <recommendedName>
        <fullName evidence="2">DUF2231 domain-containing protein</fullName>
    </recommendedName>
</protein>
<evidence type="ECO:0000313" key="3">
    <source>
        <dbReference type="EMBL" id="GEA85069.1"/>
    </source>
</evidence>
<comment type="caution">
    <text evidence="3">The sequence shown here is derived from an EMBL/GenBank/DDBJ whole genome shotgun (WGS) entry which is preliminary data.</text>
</comment>
<keyword evidence="1" id="KW-0472">Membrane</keyword>
<evidence type="ECO:0000256" key="1">
    <source>
        <dbReference type="SAM" id="Phobius"/>
    </source>
</evidence>
<organism evidence="3 4">
    <name type="scientific">Cellulomonas gelida</name>
    <dbReference type="NCBI Taxonomy" id="1712"/>
    <lineage>
        <taxon>Bacteria</taxon>
        <taxon>Bacillati</taxon>
        <taxon>Actinomycetota</taxon>
        <taxon>Actinomycetes</taxon>
        <taxon>Micrococcales</taxon>
        <taxon>Cellulomonadaceae</taxon>
        <taxon>Cellulomonas</taxon>
    </lineage>
</organism>
<evidence type="ECO:0000259" key="2">
    <source>
        <dbReference type="Pfam" id="PF09990"/>
    </source>
</evidence>
<sequence>MGDVDEMLHRSGRTARAAVGRLEDSTALDGPAEVVRRVAQAVLRPRTVSAVLRGVPAGHAAHPPLTDVPIGLWFSASALDLLAPVTGRRAADRLVGLGVLAAAPTALSGLADWETSERRDPAVRRVGVVHGVANLAALGLYTTSWVLRRRGHRAAGVLVGLAGGTFLGVGGYLGGHLALVRHAPHHDPLATTTVERVATGVRRTTTRGPATDAFEGVPLDETKRSTTDHGEIRTWIEAQGGRPALIPPLGPHEVPVPAAIFPSGPSGSGAVPATWQEWFDAFDRGGLAFVRPAQLTQAPPFFELAQA</sequence>
<reference evidence="3 4" key="1">
    <citation type="submission" date="2019-06" db="EMBL/GenBank/DDBJ databases">
        <title>Whole genome shotgun sequence of Cellulomonas gelida NBRC 3748.</title>
        <authorList>
            <person name="Hosoyama A."/>
            <person name="Uohara A."/>
            <person name="Ohji S."/>
            <person name="Ichikawa N."/>
        </authorList>
    </citation>
    <scope>NUCLEOTIDE SEQUENCE [LARGE SCALE GENOMIC DNA]</scope>
    <source>
        <strain evidence="3 4">NBRC 3748</strain>
    </source>
</reference>
<proteinExistence type="predicted"/>
<dbReference type="RefSeq" id="WP_229747268.1">
    <property type="nucleotide sequence ID" value="NZ_BJLQ01000025.1"/>
</dbReference>
<accession>A0A4Y3KKX4</accession>
<evidence type="ECO:0000313" key="4">
    <source>
        <dbReference type="Proteomes" id="UP000320461"/>
    </source>
</evidence>
<dbReference type="Pfam" id="PF09990">
    <property type="entry name" value="DUF2231"/>
    <property type="match status" value="1"/>
</dbReference>
<dbReference type="AlphaFoldDB" id="A0A4Y3KKX4"/>
<feature type="transmembrane region" description="Helical" evidence="1">
    <location>
        <begin position="94"/>
        <end position="111"/>
    </location>
</feature>
<feature type="transmembrane region" description="Helical" evidence="1">
    <location>
        <begin position="123"/>
        <end position="142"/>
    </location>
</feature>